<dbReference type="Pfam" id="PF00557">
    <property type="entry name" value="Peptidase_M24"/>
    <property type="match status" value="1"/>
</dbReference>
<keyword evidence="10" id="KW-1185">Reference proteome</keyword>
<protein>
    <recommendedName>
        <fullName evidence="6 7">Methionine aminopeptidase</fullName>
        <shortName evidence="6">MAP</shortName>
        <shortName evidence="6">MetAP</shortName>
        <ecNumber evidence="6 7">3.4.11.18</ecNumber>
    </recommendedName>
    <alternativeName>
        <fullName evidence="6">Peptidase M</fullName>
    </alternativeName>
</protein>
<dbReference type="SUPFAM" id="SSF55920">
    <property type="entry name" value="Creatinase/aminopeptidase"/>
    <property type="match status" value="1"/>
</dbReference>
<feature type="domain" description="Peptidase M24" evidence="8">
    <location>
        <begin position="11"/>
        <end position="239"/>
    </location>
</feature>
<comment type="subunit">
    <text evidence="6">Monomer.</text>
</comment>
<evidence type="ECO:0000313" key="10">
    <source>
        <dbReference type="Proteomes" id="UP000677668"/>
    </source>
</evidence>
<evidence type="ECO:0000256" key="1">
    <source>
        <dbReference type="ARBA" id="ARBA00002521"/>
    </source>
</evidence>
<dbReference type="InterPro" id="IPR002467">
    <property type="entry name" value="Pept_M24A_MAP1"/>
</dbReference>
<feature type="binding site" evidence="6">
    <location>
        <position position="105"/>
    </location>
    <ligand>
        <name>a divalent metal cation</name>
        <dbReference type="ChEBI" id="CHEBI:60240"/>
        <label>2</label>
        <note>catalytic</note>
    </ligand>
</feature>
<dbReference type="GO" id="GO:0004239">
    <property type="term" value="F:initiator methionyl aminopeptidase activity"/>
    <property type="evidence" value="ECO:0007669"/>
    <property type="project" value="UniProtKB-EC"/>
</dbReference>
<feature type="binding site" evidence="6">
    <location>
        <position position="233"/>
    </location>
    <ligand>
        <name>a divalent metal cation</name>
        <dbReference type="ChEBI" id="CHEBI:60240"/>
        <label>1</label>
    </ligand>
</feature>
<dbReference type="PANTHER" id="PTHR43330:SF27">
    <property type="entry name" value="METHIONINE AMINOPEPTIDASE"/>
    <property type="match status" value="1"/>
</dbReference>
<name>A0ABX8AWW2_9BACT</name>
<dbReference type="NCBIfam" id="TIGR00500">
    <property type="entry name" value="met_pdase_I"/>
    <property type="match status" value="1"/>
</dbReference>
<sequence>MITTKTRQQIERMHSAGKYLAELLALLKETAVPGITTARLNEIAEGWLVRKKLYSPFKGYRGYPSSICVSVNEQVVHGIPGQKLIKNGDIVSIDAGVVFDGYVADAAITIPVGEVSEQLQKLISITNRSLYYGISQMVEGNRLYDITYAIQSYTESYGYSLVKEFCGHGVGRKMHEDPQVPNCGHRPNTGPRLRSGWVLAIEPMVNMGSAGVKIESDGWTVVTNDGKPSAHFEHTVAITPNGPLILTAL</sequence>
<dbReference type="CDD" id="cd01086">
    <property type="entry name" value="MetAP1"/>
    <property type="match status" value="1"/>
</dbReference>
<comment type="cofactor">
    <cofactor evidence="6">
        <name>Co(2+)</name>
        <dbReference type="ChEBI" id="CHEBI:48828"/>
    </cofactor>
    <cofactor evidence="6">
        <name>Zn(2+)</name>
        <dbReference type="ChEBI" id="CHEBI:29105"/>
    </cofactor>
    <cofactor evidence="6">
        <name>Mn(2+)</name>
        <dbReference type="ChEBI" id="CHEBI:29035"/>
    </cofactor>
    <cofactor evidence="6">
        <name>Fe(2+)</name>
        <dbReference type="ChEBI" id="CHEBI:29033"/>
    </cofactor>
    <text evidence="6">Binds 2 divalent metal cations per subunit. Has a high-affinity and a low affinity metal-binding site. The true nature of the physiological cofactor is under debate. The enzyme is active with cobalt, zinc, manganese or divalent iron ions. Most likely, methionine aminopeptidases function as mononuclear Fe(2+)-metalloproteases under physiological conditions, and the catalytically relevant metal-binding site has been assigned to the histidine-containing high-affinity site.</text>
</comment>
<dbReference type="Proteomes" id="UP000677668">
    <property type="component" value="Chromosome 1"/>
</dbReference>
<comment type="similarity">
    <text evidence="6">Belongs to the peptidase M24A family. Methionine aminopeptidase type 1 subfamily.</text>
</comment>
<organism evidence="9 10">
    <name type="scientific">Chloracidobacterium sp. N</name>
    <dbReference type="NCBI Taxonomy" id="2821540"/>
    <lineage>
        <taxon>Bacteria</taxon>
        <taxon>Pseudomonadati</taxon>
        <taxon>Acidobacteriota</taxon>
        <taxon>Terriglobia</taxon>
        <taxon>Terriglobales</taxon>
        <taxon>Acidobacteriaceae</taxon>
        <taxon>Chloracidobacterium</taxon>
        <taxon>Chloracidobacterium aggregatum</taxon>
    </lineage>
</organism>
<keyword evidence="3 6" id="KW-0645">Protease</keyword>
<feature type="binding site" evidence="6">
    <location>
        <position position="168"/>
    </location>
    <ligand>
        <name>a divalent metal cation</name>
        <dbReference type="ChEBI" id="CHEBI:60240"/>
        <label>2</label>
        <note>catalytic</note>
    </ligand>
</feature>
<dbReference type="HAMAP" id="MF_01974">
    <property type="entry name" value="MetAP_1"/>
    <property type="match status" value="1"/>
</dbReference>
<accession>A0ABX8AWW2</accession>
<evidence type="ECO:0000256" key="5">
    <source>
        <dbReference type="ARBA" id="ARBA00022801"/>
    </source>
</evidence>
<feature type="binding site" evidence="6">
    <location>
        <position position="94"/>
    </location>
    <ligand>
        <name>a divalent metal cation</name>
        <dbReference type="ChEBI" id="CHEBI:60240"/>
        <label>1</label>
    </ligand>
</feature>
<keyword evidence="5 6" id="KW-0378">Hydrolase</keyword>
<dbReference type="InterPro" id="IPR001714">
    <property type="entry name" value="Pept_M24_MAP"/>
</dbReference>
<evidence type="ECO:0000256" key="6">
    <source>
        <dbReference type="HAMAP-Rule" id="MF_01974"/>
    </source>
</evidence>
<keyword evidence="4 6" id="KW-0479">Metal-binding</keyword>
<dbReference type="RefSeq" id="WP_211421578.1">
    <property type="nucleotide sequence ID" value="NZ_CP072642.1"/>
</dbReference>
<evidence type="ECO:0000259" key="8">
    <source>
        <dbReference type="Pfam" id="PF00557"/>
    </source>
</evidence>
<feature type="binding site" evidence="6">
    <location>
        <position position="105"/>
    </location>
    <ligand>
        <name>a divalent metal cation</name>
        <dbReference type="ChEBI" id="CHEBI:60240"/>
        <label>1</label>
    </ligand>
</feature>
<feature type="binding site" evidence="6">
    <location>
        <position position="202"/>
    </location>
    <ligand>
        <name>a divalent metal cation</name>
        <dbReference type="ChEBI" id="CHEBI:60240"/>
        <label>2</label>
        <note>catalytic</note>
    </ligand>
</feature>
<feature type="binding site" evidence="6">
    <location>
        <position position="175"/>
    </location>
    <ligand>
        <name>substrate</name>
    </ligand>
</feature>
<evidence type="ECO:0000256" key="2">
    <source>
        <dbReference type="ARBA" id="ARBA00022438"/>
    </source>
</evidence>
<proteinExistence type="inferred from homology"/>
<dbReference type="PRINTS" id="PR00599">
    <property type="entry name" value="MAPEPTIDASE"/>
</dbReference>
<evidence type="ECO:0000256" key="7">
    <source>
        <dbReference type="RuleBase" id="RU003653"/>
    </source>
</evidence>
<dbReference type="PANTHER" id="PTHR43330">
    <property type="entry name" value="METHIONINE AMINOPEPTIDASE"/>
    <property type="match status" value="1"/>
</dbReference>
<dbReference type="InterPro" id="IPR000994">
    <property type="entry name" value="Pept_M24"/>
</dbReference>
<dbReference type="Gene3D" id="3.90.230.10">
    <property type="entry name" value="Creatinase/methionine aminopeptidase superfamily"/>
    <property type="match status" value="1"/>
</dbReference>
<evidence type="ECO:0000313" key="9">
    <source>
        <dbReference type="EMBL" id="QUV93173.1"/>
    </source>
</evidence>
<feature type="binding site" evidence="6">
    <location>
        <position position="233"/>
    </location>
    <ligand>
        <name>a divalent metal cation</name>
        <dbReference type="ChEBI" id="CHEBI:60240"/>
        <label>2</label>
        <note>catalytic</note>
    </ligand>
</feature>
<evidence type="ECO:0000256" key="4">
    <source>
        <dbReference type="ARBA" id="ARBA00022723"/>
    </source>
</evidence>
<comment type="catalytic activity">
    <reaction evidence="6 7">
        <text>Release of N-terminal amino acids, preferentially methionine, from peptides and arylamides.</text>
        <dbReference type="EC" id="3.4.11.18"/>
    </reaction>
</comment>
<keyword evidence="2 6" id="KW-0031">Aminopeptidase</keyword>
<reference evidence="9 10" key="1">
    <citation type="submission" date="2021-03" db="EMBL/GenBank/DDBJ databases">
        <title>Genomic and phenotypic characterization of Chloracidobacterium isolates provides evidence for multiple species.</title>
        <authorList>
            <person name="Saini M.K."/>
            <person name="Costas A.M.G."/>
            <person name="Tank M."/>
            <person name="Bryant D.A."/>
        </authorList>
    </citation>
    <scope>NUCLEOTIDE SEQUENCE [LARGE SCALE GENOMIC DNA]</scope>
    <source>
        <strain evidence="9 10">N</strain>
    </source>
</reference>
<feature type="binding site" evidence="6">
    <location>
        <position position="77"/>
    </location>
    <ligand>
        <name>substrate</name>
    </ligand>
</feature>
<evidence type="ECO:0000256" key="3">
    <source>
        <dbReference type="ARBA" id="ARBA00022670"/>
    </source>
</evidence>
<comment type="function">
    <text evidence="1 6">Removes the N-terminal methionine from nascent proteins. The N-terminal methionine is often cleaved when the second residue in the primary sequence is small and uncharged (Met-Ala-, Cys, Gly, Pro, Ser, Thr, or Val). Requires deformylation of the N(alpha)-formylated initiator methionine before it can be hydrolyzed.</text>
</comment>
<gene>
    <name evidence="6 9" type="primary">map</name>
    <name evidence="9" type="ORF">J8C05_07240</name>
</gene>
<dbReference type="EC" id="3.4.11.18" evidence="6 7"/>
<dbReference type="InterPro" id="IPR036005">
    <property type="entry name" value="Creatinase/aminopeptidase-like"/>
</dbReference>
<dbReference type="EMBL" id="CP072642">
    <property type="protein sequence ID" value="QUV93173.1"/>
    <property type="molecule type" value="Genomic_DNA"/>
</dbReference>